<dbReference type="Antibodypedia" id="2027">
    <property type="antibodies" value="74 antibodies from 17 providers"/>
</dbReference>
<dbReference type="Ensembl" id="ENST00000587787.1">
    <property type="protein sequence ID" value="ENSP00000466595.1"/>
    <property type="gene ID" value="ENSG00000164125.16"/>
</dbReference>
<dbReference type="VEuPathDB" id="HostDB:ENSG00000164125"/>
<dbReference type="GeneTree" id="ENSGT00420000029769"/>
<organism evidence="1 2">
    <name type="scientific">Homo sapiens</name>
    <name type="common">Human</name>
    <dbReference type="NCBI Taxonomy" id="9606"/>
    <lineage>
        <taxon>Eukaryota</taxon>
        <taxon>Metazoa</taxon>
        <taxon>Chordata</taxon>
        <taxon>Craniata</taxon>
        <taxon>Vertebrata</taxon>
        <taxon>Euteleostomi</taxon>
        <taxon>Mammalia</taxon>
        <taxon>Eutheria</taxon>
        <taxon>Euarchontoglires</taxon>
        <taxon>Primates</taxon>
        <taxon>Haplorrhini</taxon>
        <taxon>Catarrhini</taxon>
        <taxon>Hominidae</taxon>
        <taxon>Homo</taxon>
    </lineage>
</organism>
<feature type="non-terminal residue" evidence="1">
    <location>
        <position position="9"/>
    </location>
</feature>
<reference evidence="1" key="5">
    <citation type="submission" date="2025-09" db="UniProtKB">
        <authorList>
            <consortium name="Ensembl"/>
        </authorList>
    </citation>
    <scope>IDENTIFICATION</scope>
</reference>
<sequence>MTCPDKPGQ</sequence>
<name>A0A0G2JLI7_HUMAN</name>
<dbReference type="Ensembl" id="ENST00000587787.1">
    <property type="protein sequence ID" value="ENSP00000466595.1"/>
    <property type="gene ID" value="ENSG00000164125.17"/>
</dbReference>
<dbReference type="ExpressionAtlas" id="A0A0G2JLI7">
    <property type="expression patterns" value="baseline and differential"/>
</dbReference>
<dbReference type="Proteomes" id="UP000005640">
    <property type="component" value="Chromosome 4"/>
</dbReference>
<evidence type="ECO:0000313" key="1">
    <source>
        <dbReference type="Ensembl" id="ENSP00000466595.1"/>
    </source>
</evidence>
<reference evidence="1" key="4">
    <citation type="submission" date="2025-08" db="UniProtKB">
        <authorList>
            <consortium name="Ensembl"/>
        </authorList>
    </citation>
    <scope>IDENTIFICATION</scope>
</reference>
<accession>A0A0G2JLI7</accession>
<reference evidence="1 2" key="1">
    <citation type="journal article" date="2001" name="Nature">
        <title>Initial sequencing and analysis of the human genome.</title>
        <authorList>
            <consortium name="International Human Genome Sequencing Consortium"/>
            <person name="Lander E.S."/>
            <person name="Linton L.M."/>
            <person name="Birren B."/>
            <person name="Nusbaum C."/>
            <person name="Zody M.C."/>
            <person name="Baldwin J."/>
            <person name="Devon K."/>
            <person name="Dewar K."/>
            <person name="Doyle M."/>
            <person name="FitzHugh W."/>
            <person name="Funke R."/>
            <person name="Gage D."/>
            <person name="Harris K."/>
            <person name="Heaford A."/>
            <person name="Howland J."/>
            <person name="Kann L."/>
            <person name="Lehoczky J."/>
            <person name="LeVine R."/>
            <person name="McEwan P."/>
            <person name="McKernan K."/>
            <person name="Meldrim J."/>
            <person name="Mesirov J.P."/>
            <person name="Miranda C."/>
            <person name="Morris W."/>
            <person name="Naylor J."/>
            <person name="Raymond C."/>
            <person name="Rosetti M."/>
            <person name="Santos R."/>
            <person name="Sheridan A."/>
            <person name="Sougnez C."/>
            <person name="Stange-Thomann N."/>
            <person name="Stojanovic N."/>
            <person name="Subramanian A."/>
            <person name="Wyman D."/>
            <person name="Rogers J."/>
            <person name="Sulston J."/>
            <person name="Ainscough R."/>
            <person name="Beck S."/>
            <person name="Bentley D."/>
            <person name="Burton J."/>
            <person name="Clee C."/>
            <person name="Carter N."/>
            <person name="Coulson A."/>
            <person name="Deadman R."/>
            <person name="Deloukas P."/>
            <person name="Dunham A."/>
            <person name="Dunham I."/>
            <person name="Durbin R."/>
            <person name="French L."/>
            <person name="Grafham D."/>
            <person name="Gregory S."/>
            <person name="Hubbard T."/>
            <person name="Humphray S."/>
            <person name="Hunt A."/>
            <person name="Jones M."/>
            <person name="Lloyd C."/>
            <person name="McMurray A."/>
            <person name="Matthews L."/>
            <person name="Mercer S."/>
            <person name="Milne S."/>
            <person name="Mullikin J.C."/>
            <person name="Mungall A."/>
            <person name="Plumb R."/>
            <person name="Ross M."/>
            <person name="Shownkeen R."/>
            <person name="Sims S."/>
            <person name="Waterston R.H."/>
            <person name="Wilson R.K."/>
            <person name="Hillier L.W."/>
            <person name="McPherson J.D."/>
            <person name="Marra M.A."/>
            <person name="Mardis E.R."/>
            <person name="Fulton L.A."/>
            <person name="Chinwalla A.T."/>
            <person name="Pepin K.H."/>
            <person name="Gish W.R."/>
            <person name="Chissoe S.L."/>
            <person name="Wendl M.C."/>
            <person name="Delehaunty K.D."/>
            <person name="Miner T.L."/>
            <person name="Delehaunty A."/>
            <person name="Kramer J.B."/>
            <person name="Cook L.L."/>
            <person name="Fulton R.S."/>
            <person name="Johnson D.L."/>
            <person name="Minx P.J."/>
            <person name="Clifton S.W."/>
            <person name="Hawkins T."/>
            <person name="Branscomb E."/>
            <person name="Predki P."/>
            <person name="Richardson P."/>
            <person name="Wenning S."/>
            <person name="Slezak T."/>
            <person name="Doggett N."/>
            <person name="Cheng J.F."/>
            <person name="Olsen A."/>
            <person name="Lucas S."/>
            <person name="Elkin C."/>
            <person name="Uberbacher E."/>
            <person name="Frazier M."/>
            <person name="Gibbs R.A."/>
            <person name="Muzny D.M."/>
            <person name="Scherer S.E."/>
            <person name="Bouck J.B."/>
            <person name="Sodergren E.J."/>
            <person name="Worley K.C."/>
            <person name="Rives C.M."/>
            <person name="Gorrell J.H."/>
            <person name="Metzker M.L."/>
            <person name="Naylor S.L."/>
            <person name="Kucherlapati R.S."/>
            <person name="Nelson D.L."/>
            <person name="Weinstock G.M."/>
            <person name="Sakaki Y."/>
            <person name="Fujiyama A."/>
            <person name="Hattori M."/>
            <person name="Yada T."/>
            <person name="Toyoda A."/>
            <person name="Itoh T."/>
            <person name="Kawagoe C."/>
            <person name="Watanabe H."/>
            <person name="Totoki Y."/>
            <person name="Taylor T."/>
            <person name="Weissenbach J."/>
            <person name="Heilig R."/>
            <person name="Saurin W."/>
            <person name="Artiguenave F."/>
            <person name="Brottier P."/>
            <person name="Bruls T."/>
            <person name="Pelletier E."/>
            <person name="Robert C."/>
            <person name="Wincker P."/>
            <person name="Smith D.R."/>
            <person name="Doucette-Stamm L."/>
            <person name="Rubenfield M."/>
            <person name="Weinstock K."/>
            <person name="Lee H.M."/>
            <person name="Dubois J."/>
            <person name="Rosenthal A."/>
            <person name="Platzer M."/>
            <person name="Nyakatura G."/>
            <person name="Taudien S."/>
            <person name="Rump A."/>
            <person name="Yang H."/>
            <person name="Yu J."/>
            <person name="Wang J."/>
            <person name="Huang G."/>
            <person name="Gu J."/>
            <person name="Hood L."/>
            <person name="Rowen L."/>
            <person name="Madan A."/>
            <person name="Qin S."/>
            <person name="Davis R.W."/>
            <person name="Federspiel N.A."/>
            <person name="Abola A.P."/>
            <person name="Proctor M.J."/>
            <person name="Myers R.M."/>
            <person name="Schmutz J."/>
            <person name="Dickson M."/>
            <person name="Grimwood J."/>
            <person name="Cox D.R."/>
            <person name="Olson M.V."/>
            <person name="Kaul R."/>
            <person name="Raymond C."/>
            <person name="Shimizu N."/>
            <person name="Kawasaki K."/>
            <person name="Minoshima S."/>
            <person name="Evans G.A."/>
            <person name="Athanasiou M."/>
            <person name="Schultz R."/>
            <person name="Roe B.A."/>
            <person name="Chen F."/>
            <person name="Pan H."/>
            <person name="Ramser J."/>
            <person name="Lehrach H."/>
            <person name="Reinhardt R."/>
            <person name="McCombie W.R."/>
            <person name="de la Bastide M."/>
            <person name="Dedhia N."/>
            <person name="Blocker H."/>
            <person name="Hornischer K."/>
            <person name="Nordsiek G."/>
            <person name="Agarwala R."/>
            <person name="Aravind L."/>
            <person name="Bailey J.A."/>
            <person name="Bateman A."/>
            <person name="Batzoglou S."/>
            <person name="Birney E."/>
            <person name="Bork P."/>
            <person name="Brown D.G."/>
            <person name="Burge C.B."/>
            <person name="Cerutti L."/>
            <person name="Chen H.C."/>
            <person name="Church D."/>
            <person name="Clamp M."/>
            <person name="Copley R.R."/>
            <person name="Doerks T."/>
            <person name="Eddy S.R."/>
            <person name="Eichler E.E."/>
            <person name="Furey T.S."/>
            <person name="Galagan J."/>
            <person name="Gilbert J.G."/>
            <person name="Harmon C."/>
            <person name="Hayashizaki Y."/>
            <person name="Haussler D."/>
            <person name="Hermjakob H."/>
            <person name="Hokamp K."/>
            <person name="Jang W."/>
            <person name="Johnson L.S."/>
            <person name="Jones T.A."/>
            <person name="Kasif S."/>
            <person name="Kaspryzk A."/>
            <person name="Kennedy S."/>
            <person name="Kent W.J."/>
            <person name="Kitts P."/>
            <person name="Koonin E.V."/>
            <person name="Korf I."/>
            <person name="Kulp D."/>
            <person name="Lancet D."/>
            <person name="Lowe T.M."/>
            <person name="McLysaght A."/>
            <person name="Mikkelsen T."/>
            <person name="Moran J.V."/>
            <person name="Mulder N."/>
            <person name="Pollara V.J."/>
            <person name="Ponting C.P."/>
            <person name="Schuler G."/>
            <person name="Schultz J."/>
            <person name="Slater G."/>
            <person name="Smit A.F."/>
            <person name="Stupka E."/>
            <person name="Szustakowski J."/>
            <person name="Thierry-Mieg D."/>
            <person name="Thierry-Mieg J."/>
            <person name="Wagner L."/>
            <person name="Wallis J."/>
            <person name="Wheeler R."/>
            <person name="Williams A."/>
            <person name="Wolf Y.I."/>
            <person name="Wolfe K.H."/>
            <person name="Yang S.P."/>
            <person name="Yeh R.F."/>
            <person name="Collins F."/>
            <person name="Guyer M.S."/>
            <person name="Peterson J."/>
            <person name="Felsenfeld A."/>
            <person name="Wetterstrand K.A."/>
            <person name="Patrinos A."/>
            <person name="Morgan M.J."/>
            <person name="de Jong P."/>
            <person name="Catanese J.J."/>
            <person name="Osoegawa K."/>
            <person name="Shizuya H."/>
            <person name="Choi S."/>
            <person name="Chen Y.J."/>
        </authorList>
    </citation>
    <scope>NUCLEOTIDE SEQUENCE [LARGE SCALE GENOMIC DNA]</scope>
</reference>
<proteinExistence type="predicted"/>
<keyword evidence="2" id="KW-1185">Reference proteome</keyword>
<dbReference type="EMBL" id="AC098679">
    <property type="status" value="NOT_ANNOTATED_CDS"/>
    <property type="molecule type" value="Genomic_DNA"/>
</dbReference>
<evidence type="ECO:0000313" key="2">
    <source>
        <dbReference type="Proteomes" id="UP000005640"/>
    </source>
</evidence>
<dbReference type="OrthoDB" id="10011371at2759"/>
<reference evidence="1 2" key="2">
    <citation type="journal article" date="2004" name="Nature">
        <title>Finishing the euchromatic sequence of the human genome.</title>
        <authorList>
            <consortium name="International Human Genome Sequencing Consortium"/>
        </authorList>
    </citation>
    <scope>NUCLEOTIDE SEQUENCE [LARGE SCALE GENOMIC DNA]</scope>
</reference>
<gene>
    <name evidence="1" type="primary">GASK1B</name>
</gene>
<dbReference type="HGNC" id="HGNC:25312">
    <property type="gene designation" value="GASK1B"/>
</dbReference>
<reference evidence="1 2" key="3">
    <citation type="journal article" date="2005" name="Nature">
        <title>Generation and annotation of the DNA sequences of human chromosomes 2 and 4.</title>
        <authorList>
            <person name="Hillier L.W."/>
            <person name="Graves T.A."/>
            <person name="Fulton R.S."/>
            <person name="Fulton L.A."/>
            <person name="Pepin K.H."/>
            <person name="Minx P."/>
            <person name="Wagner-McPherson C."/>
            <person name="Layman D."/>
            <person name="Wylie K."/>
            <person name="Sekhon M."/>
            <person name="Becker M.C."/>
            <person name="Fewell G.A."/>
            <person name="Delehaunty K.D."/>
            <person name="Miner T.L."/>
            <person name="Nash W.E."/>
            <person name="Kremitzki C."/>
            <person name="Oddy L."/>
            <person name="Du H."/>
            <person name="Sun H."/>
            <person name="Bradshaw-Cordum H."/>
            <person name="Ali J."/>
            <person name="Carter J."/>
            <person name="Cordes M."/>
            <person name="Harris A."/>
            <person name="Isak A."/>
            <person name="van Brunt A."/>
            <person name="Nguyen C."/>
            <person name="Du F."/>
            <person name="Courtney L."/>
            <person name="Kalicki J."/>
            <person name="Ozersky P."/>
            <person name="Abbott S."/>
            <person name="Armstrong J."/>
            <person name="Belter E.A."/>
            <person name="Caruso L."/>
            <person name="Cedroni M."/>
            <person name="Cotton M."/>
            <person name="Davidson T."/>
            <person name="Desai A."/>
            <person name="Elliott G."/>
            <person name="Erb T."/>
            <person name="Fronick C."/>
            <person name="Gaige T."/>
            <person name="Haakenson W."/>
            <person name="Haglund K."/>
            <person name="Holmes A."/>
            <person name="Harkins R."/>
            <person name="Kim K."/>
            <person name="Kruchowski S.S."/>
            <person name="Strong C.M."/>
            <person name="Grewal N."/>
            <person name="Goyea E."/>
            <person name="Hou S."/>
            <person name="Levy A."/>
            <person name="Martinka S."/>
            <person name="Mead K."/>
            <person name="McLellan M.D."/>
            <person name="Meyer R."/>
            <person name="Randall-Maher J."/>
            <person name="Tomlinson C."/>
            <person name="Dauphin-Kohlberg S."/>
            <person name="Kozlowicz-Reilly A."/>
            <person name="Shah N."/>
            <person name="Swearengen-Shahid S."/>
            <person name="Snider J."/>
            <person name="Strong J.T."/>
            <person name="Thompson J."/>
            <person name="Yoakum M."/>
            <person name="Leonard S."/>
            <person name="Pearman C."/>
            <person name="Trani L."/>
            <person name="Radionenko M."/>
            <person name="Waligorski J.E."/>
            <person name="Wang C."/>
            <person name="Rock S.M."/>
            <person name="Tin-Wollam A.M."/>
            <person name="Maupin R."/>
            <person name="Latreille P."/>
            <person name="Wendl M.C."/>
            <person name="Yang S.P."/>
            <person name="Pohl C."/>
            <person name="Wallis J.W."/>
            <person name="Spieth J."/>
            <person name="Bieri T.A."/>
            <person name="Berkowicz N."/>
            <person name="Nelson J.O."/>
            <person name="Osborne J."/>
            <person name="Ding L."/>
            <person name="Meyer R."/>
            <person name="Sabo A."/>
            <person name="Shotland Y."/>
            <person name="Sinha P."/>
            <person name="Wohldmann P.E."/>
            <person name="Cook L.L."/>
            <person name="Hickenbotham M.T."/>
            <person name="Eldred J."/>
            <person name="Williams D."/>
            <person name="Jones T.A."/>
            <person name="She X."/>
            <person name="Ciccarelli F.D."/>
            <person name="Izaurralde E."/>
            <person name="Taylor J."/>
            <person name="Schmutz J."/>
            <person name="Myers R.M."/>
            <person name="Cox D.R."/>
            <person name="Huang X."/>
            <person name="McPherson J.D."/>
            <person name="Mardis E.R."/>
            <person name="Clifton S.W."/>
            <person name="Warren W.C."/>
            <person name="Chinwalla A.T."/>
            <person name="Eddy S.R."/>
            <person name="Marra M.A."/>
            <person name="Ovcharenko I."/>
            <person name="Furey T.S."/>
            <person name="Miller W."/>
            <person name="Eichler E.E."/>
            <person name="Bork P."/>
            <person name="Suyama M."/>
            <person name="Torrents D."/>
            <person name="Waterston R.H."/>
            <person name="Wilson R.K."/>
        </authorList>
    </citation>
    <scope>NUCLEOTIDE SEQUENCE [LARGE SCALE GENOMIC DNA]</scope>
</reference>
<dbReference type="OpenTargets" id="ENSG00000164125"/>
<protein>
    <submittedName>
        <fullName evidence="1">Golgi associated kinase 1B</fullName>
    </submittedName>
</protein>
<dbReference type="Bgee" id="ENSG00000164125">
    <property type="expression patterns" value="Expressed in mammary duct and 185 other cell types or tissues"/>
</dbReference>